<accession>A0A6G0WNN2</accession>
<feature type="coiled-coil region" evidence="1">
    <location>
        <begin position="310"/>
        <end position="337"/>
    </location>
</feature>
<evidence type="ECO:0000313" key="2">
    <source>
        <dbReference type="EMBL" id="KAF0728957.1"/>
    </source>
</evidence>
<evidence type="ECO:0000256" key="1">
    <source>
        <dbReference type="SAM" id="Coils"/>
    </source>
</evidence>
<dbReference type="AlphaFoldDB" id="A0A6G0WNN2"/>
<feature type="coiled-coil region" evidence="1">
    <location>
        <begin position="22"/>
        <end position="49"/>
    </location>
</feature>
<sequence>MQDIDDNDGDEDIDAKMILDLLEHKDQLIQDLQDEKTILLEQLESALWDLEIAKTAQSADSATSEDPSGEMQIARRVEGTIESSQFKGLEERGQSRRNEELTLVREHAQELEKRLESMVRVNEQLMNQLRSMNYCETCETETQTLEHAAEKPAQVRCLSQCDSIDAGIQTENGVKITILVDTSVQCSGNSLSIDEEHGETLQTLSAITTQWEIAQADHAARIAAYETQVQALQTQLTETNHRLLTSETECITLVSSLHAATEKLHQVEMQSRSALAQLEEEHAADILEWKTKHEHQNRLLDEKTLDTCHREKLEAIVNERETEVRQTQEDLHAALKQSHVLQLQLDSMVALQRASDELQAQLEQRLALVTQFPPKKTELLAPCIQHASIPWNIEPDHMCSWVVHAQTWQKQVLQGQVELANTRTEVDQMKAAHEAALSAIQVEKMGEIDSIRHSYEEQMTQNREMEHMIAQLREEGSRMRENVRRKQDLIQHYKNTIETNQAAFEEEKLKLKQKLRKESNLIKANQEDNARNQRLQRQVQDLQAEIQQVKAEKDNAIRRCAAMQITIKSLKDKLEKLEVPAKTPENCPDEFDGDKDQLVKQLKRRLSQKQAVVDALKAKERIRDNERIILEEKYERLHSKMKKLEATPQEDVEKISSMTMLDGLRACVYDVAFHVLFVQDNTAPPTEESNQNSPDAIPSMDVITSIGFTSQDVETLLKNRKRHRDGPDSRKRRQLLLNQLEHALEESPDNCRTILLDVMTTKPIEFQEACHLSHRWCIFGPRLILIPDQKMRDATPPQSSLFVDQLAHIVSEPSKPLLELAQAKLGLSKQKAAIFPQRSVLPAGFWSRVAHPPFSPSTATTSLSVDKEYDVIVPQPAEESFVKPESARMPMVLSYHSDTESSYVESDAAFPELPEPEQDVELDQTDEAVVEDSFAQFVDAPSDPKAEVERLTKQNEFLVLMLRKVTAKIVLNRQDMAAYKARIAQLETPPPKIITSEIATQTDDDETESNPSDTQKIDTLTWQLKIAHAKIDALAANLHQERARLEVAVAESAACAAQFDLEAAQWNARFAAHEGEMKVQQVALLRYEHIHAVMQDYFKGMGIEIENTMDANAVAATIHSKPLRQSDVNQVDAIFNHVTESMARELAFLAELNKLDPTNTAACDQLYQRSCKKQAKKPSVRNA</sequence>
<dbReference type="VEuPathDB" id="FungiDB:AeMF1_019423"/>
<organism evidence="2 3">
    <name type="scientific">Aphanomyces euteiches</name>
    <dbReference type="NCBI Taxonomy" id="100861"/>
    <lineage>
        <taxon>Eukaryota</taxon>
        <taxon>Sar</taxon>
        <taxon>Stramenopiles</taxon>
        <taxon>Oomycota</taxon>
        <taxon>Saprolegniomycetes</taxon>
        <taxon>Saprolegniales</taxon>
        <taxon>Verrucalvaceae</taxon>
        <taxon>Aphanomyces</taxon>
    </lineage>
</organism>
<dbReference type="EMBL" id="VJMJ01000170">
    <property type="protein sequence ID" value="KAF0728957.1"/>
    <property type="molecule type" value="Genomic_DNA"/>
</dbReference>
<keyword evidence="3" id="KW-1185">Reference proteome</keyword>
<keyword evidence="1" id="KW-0175">Coiled coil</keyword>
<proteinExistence type="predicted"/>
<name>A0A6G0WNN2_9STRA</name>
<feature type="coiled-coil region" evidence="1">
    <location>
        <begin position="599"/>
        <end position="647"/>
    </location>
</feature>
<dbReference type="VEuPathDB" id="FungiDB:AeMF1_019424"/>
<feature type="coiled-coil region" evidence="1">
    <location>
        <begin position="525"/>
        <end position="573"/>
    </location>
</feature>
<comment type="caution">
    <text evidence="2">The sequence shown here is derived from an EMBL/GenBank/DDBJ whole genome shotgun (WGS) entry which is preliminary data.</text>
</comment>
<protein>
    <submittedName>
        <fullName evidence="2">Uncharacterized protein</fullName>
    </submittedName>
</protein>
<evidence type="ECO:0000313" key="3">
    <source>
        <dbReference type="Proteomes" id="UP000481153"/>
    </source>
</evidence>
<gene>
    <name evidence="2" type="ORF">Ae201684_013259</name>
</gene>
<reference evidence="2 3" key="1">
    <citation type="submission" date="2019-07" db="EMBL/GenBank/DDBJ databases">
        <title>Genomics analysis of Aphanomyces spp. identifies a new class of oomycete effector associated with host adaptation.</title>
        <authorList>
            <person name="Gaulin E."/>
        </authorList>
    </citation>
    <scope>NUCLEOTIDE SEQUENCE [LARGE SCALE GENOMIC DNA]</scope>
    <source>
        <strain evidence="2 3">ATCC 201684</strain>
    </source>
</reference>
<feature type="coiled-coil region" evidence="1">
    <location>
        <begin position="455"/>
        <end position="489"/>
    </location>
</feature>
<dbReference type="Proteomes" id="UP000481153">
    <property type="component" value="Unassembled WGS sequence"/>
</dbReference>